<protein>
    <submittedName>
        <fullName evidence="3">Uncharacterized protein</fullName>
    </submittedName>
</protein>
<keyword evidence="4" id="KW-1185">Reference proteome</keyword>
<keyword evidence="2" id="KW-0812">Transmembrane</keyword>
<evidence type="ECO:0000256" key="1">
    <source>
        <dbReference type="SAM" id="MobiDB-lite"/>
    </source>
</evidence>
<evidence type="ECO:0000256" key="2">
    <source>
        <dbReference type="SAM" id="Phobius"/>
    </source>
</evidence>
<dbReference type="Proteomes" id="UP000269721">
    <property type="component" value="Unassembled WGS sequence"/>
</dbReference>
<feature type="transmembrane region" description="Helical" evidence="2">
    <location>
        <begin position="140"/>
        <end position="161"/>
    </location>
</feature>
<proteinExistence type="predicted"/>
<organism evidence="3 4">
    <name type="scientific">Blyttiomyces helicus</name>
    <dbReference type="NCBI Taxonomy" id="388810"/>
    <lineage>
        <taxon>Eukaryota</taxon>
        <taxon>Fungi</taxon>
        <taxon>Fungi incertae sedis</taxon>
        <taxon>Chytridiomycota</taxon>
        <taxon>Chytridiomycota incertae sedis</taxon>
        <taxon>Chytridiomycetes</taxon>
        <taxon>Chytridiomycetes incertae sedis</taxon>
        <taxon>Blyttiomyces</taxon>
    </lineage>
</organism>
<keyword evidence="2" id="KW-1133">Transmembrane helix</keyword>
<keyword evidence="2" id="KW-0472">Membrane</keyword>
<accession>A0A4V1IQP4</accession>
<dbReference type="EMBL" id="KZ997552">
    <property type="protein sequence ID" value="RKO87267.1"/>
    <property type="molecule type" value="Genomic_DNA"/>
</dbReference>
<sequence>MDRPNPAFGNRIGNANRPKSKKMNIKYDREQMGLVRDVIERGPNPTELKGAGGGGGSLDGFPMRLGHPKCRFHRRFHYFHHNFTVHRSRSPPHLIETQEEEFRSVSTLFKPISPSNVRPGLSTRSRGRAIELHNTLSADLFVFFWLAMLMGILQYIAIWLGEKGALEHVELDDTEYMTRFM</sequence>
<evidence type="ECO:0000313" key="3">
    <source>
        <dbReference type="EMBL" id="RKO87267.1"/>
    </source>
</evidence>
<gene>
    <name evidence="3" type="ORF">BDK51DRAFT_30508</name>
</gene>
<reference evidence="4" key="1">
    <citation type="journal article" date="2018" name="Nat. Microbiol.">
        <title>Leveraging single-cell genomics to expand the fungal tree of life.</title>
        <authorList>
            <person name="Ahrendt S.R."/>
            <person name="Quandt C.A."/>
            <person name="Ciobanu D."/>
            <person name="Clum A."/>
            <person name="Salamov A."/>
            <person name="Andreopoulos B."/>
            <person name="Cheng J.F."/>
            <person name="Woyke T."/>
            <person name="Pelin A."/>
            <person name="Henrissat B."/>
            <person name="Reynolds N.K."/>
            <person name="Benny G.L."/>
            <person name="Smith M.E."/>
            <person name="James T.Y."/>
            <person name="Grigoriev I.V."/>
        </authorList>
    </citation>
    <scope>NUCLEOTIDE SEQUENCE [LARGE SCALE GENOMIC DNA]</scope>
</reference>
<feature type="region of interest" description="Disordered" evidence="1">
    <location>
        <begin position="1"/>
        <end position="20"/>
    </location>
</feature>
<name>A0A4V1IQP4_9FUNG</name>
<feature type="non-terminal residue" evidence="3">
    <location>
        <position position="181"/>
    </location>
</feature>
<dbReference type="AlphaFoldDB" id="A0A4V1IQP4"/>
<evidence type="ECO:0000313" key="4">
    <source>
        <dbReference type="Proteomes" id="UP000269721"/>
    </source>
</evidence>